<comment type="caution">
    <text evidence="1">The sequence shown here is derived from an EMBL/GenBank/DDBJ whole genome shotgun (WGS) entry which is preliminary data.</text>
</comment>
<evidence type="ECO:0000313" key="2">
    <source>
        <dbReference type="Proteomes" id="UP000792457"/>
    </source>
</evidence>
<accession>A0A8K0KLL5</accession>
<proteinExistence type="predicted"/>
<dbReference type="EMBL" id="KZ309153">
    <property type="protein sequence ID" value="KAG8237332.1"/>
    <property type="molecule type" value="Genomic_DNA"/>
</dbReference>
<reference evidence="1" key="2">
    <citation type="submission" date="2017-10" db="EMBL/GenBank/DDBJ databases">
        <title>Ladona fulva Genome sequencing and assembly.</title>
        <authorList>
            <person name="Murali S."/>
            <person name="Richards S."/>
            <person name="Bandaranaike D."/>
            <person name="Bellair M."/>
            <person name="Blankenburg K."/>
            <person name="Chao H."/>
            <person name="Dinh H."/>
            <person name="Doddapaneni H."/>
            <person name="Dugan-Rocha S."/>
            <person name="Elkadiri S."/>
            <person name="Gnanaolivu R."/>
            <person name="Hernandez B."/>
            <person name="Skinner E."/>
            <person name="Javaid M."/>
            <person name="Lee S."/>
            <person name="Li M."/>
            <person name="Ming W."/>
            <person name="Munidasa M."/>
            <person name="Muniz J."/>
            <person name="Nguyen L."/>
            <person name="Hughes D."/>
            <person name="Osuji N."/>
            <person name="Pu L.-L."/>
            <person name="Puazo M."/>
            <person name="Qu C."/>
            <person name="Quiroz J."/>
            <person name="Raj R."/>
            <person name="Weissenberger G."/>
            <person name="Xin Y."/>
            <person name="Zou X."/>
            <person name="Han Y."/>
            <person name="Worley K."/>
            <person name="Muzny D."/>
            <person name="Gibbs R."/>
        </authorList>
    </citation>
    <scope>NUCLEOTIDE SEQUENCE</scope>
    <source>
        <strain evidence="1">Sampled in the wild</strain>
    </source>
</reference>
<dbReference type="AlphaFoldDB" id="A0A8K0KLL5"/>
<gene>
    <name evidence="1" type="ORF">J437_LFUL016347</name>
</gene>
<protein>
    <recommendedName>
        <fullName evidence="3">Helitron helicase-like domain-containing protein</fullName>
    </recommendedName>
</protein>
<dbReference type="PANTHER" id="PTHR10492">
    <property type="match status" value="1"/>
</dbReference>
<dbReference type="Proteomes" id="UP000792457">
    <property type="component" value="Unassembled WGS sequence"/>
</dbReference>
<sequence>MTSFFKEALDRAICAEIPDQMRNPRLFEIVTRCMMHGPCGKLNPKSICMEKNVCRKSHPKEFIERTQLNQKGYPLYRRRVNVEAEIRGHILGNSWVVPYNPYLLLKYNAHINVDACTSLRAVKCIYKYVYKYGHDCSNLSVQSGADGDEVRNFVNGRYVSAIEAMWRILENPMHDKSHSVVRLPVHLPNQQAVCFEEGQPAQAFLRAEVRRTKLIQYFQLNDSDPVAREYTYTDIPYHYVNSNGKWKIKKEHKIVPKMYTVSIQENERFYHRLLLLHRNGPRSFEDLEGVILPLFQVAAIELGLLDTDMEWDRCLEKAVVFQMPAQMRQLFAFVMLYCAPQHCRALWDKFKYDMIDYPQCNSMERNYNFALNDINCLLKGHQRCCSDFALPMPVGVFNDIENATIMIWSAERQI</sequence>
<organism evidence="1 2">
    <name type="scientific">Ladona fulva</name>
    <name type="common">Scarce chaser dragonfly</name>
    <name type="synonym">Libellula fulva</name>
    <dbReference type="NCBI Taxonomy" id="123851"/>
    <lineage>
        <taxon>Eukaryota</taxon>
        <taxon>Metazoa</taxon>
        <taxon>Ecdysozoa</taxon>
        <taxon>Arthropoda</taxon>
        <taxon>Hexapoda</taxon>
        <taxon>Insecta</taxon>
        <taxon>Pterygota</taxon>
        <taxon>Palaeoptera</taxon>
        <taxon>Odonata</taxon>
        <taxon>Epiprocta</taxon>
        <taxon>Anisoptera</taxon>
        <taxon>Libelluloidea</taxon>
        <taxon>Libellulidae</taxon>
        <taxon>Ladona</taxon>
    </lineage>
</organism>
<keyword evidence="2" id="KW-1185">Reference proteome</keyword>
<evidence type="ECO:0008006" key="3">
    <source>
        <dbReference type="Google" id="ProtNLM"/>
    </source>
</evidence>
<dbReference type="OrthoDB" id="272985at2759"/>
<evidence type="ECO:0000313" key="1">
    <source>
        <dbReference type="EMBL" id="KAG8237332.1"/>
    </source>
</evidence>
<dbReference type="PANTHER" id="PTHR10492:SF57">
    <property type="entry name" value="ATP-DEPENDENT DNA HELICASE"/>
    <property type="match status" value="1"/>
</dbReference>
<name>A0A8K0KLL5_LADFU</name>
<reference evidence="1" key="1">
    <citation type="submission" date="2013-04" db="EMBL/GenBank/DDBJ databases">
        <authorList>
            <person name="Qu J."/>
            <person name="Murali S.C."/>
            <person name="Bandaranaike D."/>
            <person name="Bellair M."/>
            <person name="Blankenburg K."/>
            <person name="Chao H."/>
            <person name="Dinh H."/>
            <person name="Doddapaneni H."/>
            <person name="Downs B."/>
            <person name="Dugan-Rocha S."/>
            <person name="Elkadiri S."/>
            <person name="Gnanaolivu R.D."/>
            <person name="Hernandez B."/>
            <person name="Javaid M."/>
            <person name="Jayaseelan J.C."/>
            <person name="Lee S."/>
            <person name="Li M."/>
            <person name="Ming W."/>
            <person name="Munidasa M."/>
            <person name="Muniz J."/>
            <person name="Nguyen L."/>
            <person name="Ongeri F."/>
            <person name="Osuji N."/>
            <person name="Pu L.-L."/>
            <person name="Puazo M."/>
            <person name="Qu C."/>
            <person name="Quiroz J."/>
            <person name="Raj R."/>
            <person name="Weissenberger G."/>
            <person name="Xin Y."/>
            <person name="Zou X."/>
            <person name="Han Y."/>
            <person name="Richards S."/>
            <person name="Worley K."/>
            <person name="Muzny D."/>
            <person name="Gibbs R."/>
        </authorList>
    </citation>
    <scope>NUCLEOTIDE SEQUENCE</scope>
    <source>
        <strain evidence="1">Sampled in the wild</strain>
    </source>
</reference>